<sequence length="624" mass="73514">MDREIIENFNPSDPRTEGEKYLMDNFSTSPRFNGWTIFEQPHINSMKPDFILLHPHKGIIIIEVKDWNLSSETYENGGYIWGENGERIKKNPINQVENYKNSILKMELTNSIEFSEVFGDKYFACIETVVYFHKANKIQAENFCRRNNNYTKIWTKDEFDYICNINNKLKGSCHTYALSYEKSTLEDNRGMLSKLVEELKCNLQYSDYNYERRQPIKLTYEQEKLARLQKNSIRRWSGVAGAGKSLSLAQKAVNALKEDHSVLILTYNITLRHYLRDLCSQQFGPGSYKGERKKLRSDLTICHFHDFLRIIMAEYEIEVEHDEDDNFTQHWINKIDSCIKVNGIKSHLKYDYILIDEGQDFEGEWIRFLKQFFTEVGEIFIVYDKAQDLYEHGVWIEDSNQIKNIGFKGKPGNLKISMRMPEKMVYLVQDIRNEFKIDEEEITPNVNSQQSFIEITKWINCMPLTLTEKLDQIEIQVDFLRRNNNSLEDITIITTNEETGVEIVNRFKSRGIKTSHVYDMEKRGNQARRRMEKWKFQGGTGRLKICSYHSYKGWETPNIILVLDEPSTKYEDGIISKGEYNEKNIFDAIFISMSRVKRKAQTGEFSFTCLNYLSEYNKIEGLFH</sequence>
<accession>A0AAW4ISL4</accession>
<protein>
    <submittedName>
        <fullName evidence="2">NERD domain-containing protein</fullName>
    </submittedName>
</protein>
<dbReference type="Pfam" id="PF08378">
    <property type="entry name" value="NERD"/>
    <property type="match status" value="1"/>
</dbReference>
<dbReference type="SUPFAM" id="SSF52540">
    <property type="entry name" value="P-loop containing nucleoside triphosphate hydrolases"/>
    <property type="match status" value="1"/>
</dbReference>
<proteinExistence type="predicted"/>
<reference evidence="2" key="1">
    <citation type="submission" date="2020-12" db="EMBL/GenBank/DDBJ databases">
        <title>Comparative genomics of Clostridium perfringens reveals patterns of host-associated phylogenetic clades and virulence factors.</title>
        <authorList>
            <person name="Smith A.H."/>
            <person name="Geier R."/>
        </authorList>
    </citation>
    <scope>NUCLEOTIDE SEQUENCE</scope>
    <source>
        <strain evidence="2">CHD30677R</strain>
    </source>
</reference>
<dbReference type="InterPro" id="IPR011528">
    <property type="entry name" value="NERD"/>
</dbReference>
<dbReference type="Proteomes" id="UP000668068">
    <property type="component" value="Unassembled WGS sequence"/>
</dbReference>
<dbReference type="InterPro" id="IPR027417">
    <property type="entry name" value="P-loop_NTPase"/>
</dbReference>
<organism evidence="2 3">
    <name type="scientific">Clostridium perfringens</name>
    <dbReference type="NCBI Taxonomy" id="1502"/>
    <lineage>
        <taxon>Bacteria</taxon>
        <taxon>Bacillati</taxon>
        <taxon>Bacillota</taxon>
        <taxon>Clostridia</taxon>
        <taxon>Eubacteriales</taxon>
        <taxon>Clostridiaceae</taxon>
        <taxon>Clostridium</taxon>
    </lineage>
</organism>
<comment type="caution">
    <text evidence="2">The sequence shown here is derived from an EMBL/GenBank/DDBJ whole genome shotgun (WGS) entry which is preliminary data.</text>
</comment>
<dbReference type="EMBL" id="JAENQP010000001">
    <property type="protein sequence ID" value="MBO3357573.1"/>
    <property type="molecule type" value="Genomic_DNA"/>
</dbReference>
<dbReference type="AlphaFoldDB" id="A0AAW4ISL4"/>
<evidence type="ECO:0000259" key="1">
    <source>
        <dbReference type="Pfam" id="PF08378"/>
    </source>
</evidence>
<dbReference type="RefSeq" id="WP_003477423.1">
    <property type="nucleotide sequence ID" value="NZ_JAENQO010000001.1"/>
</dbReference>
<dbReference type="Gene3D" id="3.40.50.300">
    <property type="entry name" value="P-loop containing nucleotide triphosphate hydrolases"/>
    <property type="match status" value="1"/>
</dbReference>
<evidence type="ECO:0000313" key="3">
    <source>
        <dbReference type="Proteomes" id="UP000668068"/>
    </source>
</evidence>
<gene>
    <name evidence="2" type="ORF">JJB47_02110</name>
</gene>
<name>A0AAW4ISL4_CLOPF</name>
<feature type="domain" description="NERD" evidence="1">
    <location>
        <begin position="18"/>
        <end position="132"/>
    </location>
</feature>
<evidence type="ECO:0000313" key="2">
    <source>
        <dbReference type="EMBL" id="MBO3357573.1"/>
    </source>
</evidence>